<dbReference type="RefSeq" id="WP_200357129.1">
    <property type="nucleotide sequence ID" value="NZ_JAENIL010000037.1"/>
</dbReference>
<dbReference type="AlphaFoldDB" id="A0A934VR13"/>
<name>A0A934VR13_9BACT</name>
<dbReference type="Proteomes" id="UP000617628">
    <property type="component" value="Unassembled WGS sequence"/>
</dbReference>
<organism evidence="1 2">
    <name type="scientific">Pelagicoccus mobilis</name>
    <dbReference type="NCBI Taxonomy" id="415221"/>
    <lineage>
        <taxon>Bacteria</taxon>
        <taxon>Pseudomonadati</taxon>
        <taxon>Verrucomicrobiota</taxon>
        <taxon>Opitutia</taxon>
        <taxon>Puniceicoccales</taxon>
        <taxon>Pelagicoccaceae</taxon>
        <taxon>Pelagicoccus</taxon>
    </lineage>
</organism>
<proteinExistence type="predicted"/>
<evidence type="ECO:0000313" key="1">
    <source>
        <dbReference type="EMBL" id="MBK1878917.1"/>
    </source>
</evidence>
<reference evidence="1" key="1">
    <citation type="submission" date="2021-01" db="EMBL/GenBank/DDBJ databases">
        <title>Modified the classification status of verrucomicrobia.</title>
        <authorList>
            <person name="Feng X."/>
        </authorList>
    </citation>
    <scope>NUCLEOTIDE SEQUENCE</scope>
    <source>
        <strain evidence="1">KCTC 13126</strain>
    </source>
</reference>
<comment type="caution">
    <text evidence="1">The sequence shown here is derived from an EMBL/GenBank/DDBJ whole genome shotgun (WGS) entry which is preliminary data.</text>
</comment>
<keyword evidence="2" id="KW-1185">Reference proteome</keyword>
<evidence type="ECO:0000313" key="2">
    <source>
        <dbReference type="Proteomes" id="UP000617628"/>
    </source>
</evidence>
<accession>A0A934VR13</accession>
<dbReference type="EMBL" id="JAENIL010000037">
    <property type="protein sequence ID" value="MBK1878917.1"/>
    <property type="molecule type" value="Genomic_DNA"/>
</dbReference>
<gene>
    <name evidence="1" type="ORF">JIN87_18685</name>
</gene>
<protein>
    <submittedName>
        <fullName evidence="1">Uncharacterized protein</fullName>
    </submittedName>
</protein>
<sequence>MNPLASLETLPPAKPGMDWRALNRYRKEDRGAAFYLTCLQYAQHLWQQRLPARSILCLDRAWGADLQGDEAVLKEWPLPYAALVDILKAAPDGAFLGNPRVHFQHYADRLGEPRREQRKWRAWACWDLTRATLPQLPGDPRHKVDYPSHPEISEQLALHGHPAEVELWLSTYPPR</sequence>